<gene>
    <name evidence="2" type="ORF">J1N35_022501</name>
</gene>
<proteinExistence type="predicted"/>
<dbReference type="InterPro" id="IPR046796">
    <property type="entry name" value="Transposase_32_dom"/>
</dbReference>
<evidence type="ECO:0000313" key="3">
    <source>
        <dbReference type="Proteomes" id="UP000828251"/>
    </source>
</evidence>
<evidence type="ECO:0000313" key="2">
    <source>
        <dbReference type="EMBL" id="KAH1082740.1"/>
    </source>
</evidence>
<sequence>MPISHSSSILMEQMLFLYAIMIERSINVGQIILKEIQNCSRKNVRSAYFPSSITSLCLRAQVKSKANLKGCYVKGCITRHVLKEEAEAEEEPNSPKLKVEPNVVELMEPSVNLMLTIPVPTSSNIMKKWEFSTMMDM</sequence>
<keyword evidence="3" id="KW-1185">Reference proteome</keyword>
<comment type="caution">
    <text evidence="2">The sequence shown here is derived from an EMBL/GenBank/DDBJ whole genome shotgun (WGS) entry which is preliminary data.</text>
</comment>
<organism evidence="2 3">
    <name type="scientific">Gossypium stocksii</name>
    <dbReference type="NCBI Taxonomy" id="47602"/>
    <lineage>
        <taxon>Eukaryota</taxon>
        <taxon>Viridiplantae</taxon>
        <taxon>Streptophyta</taxon>
        <taxon>Embryophyta</taxon>
        <taxon>Tracheophyta</taxon>
        <taxon>Spermatophyta</taxon>
        <taxon>Magnoliopsida</taxon>
        <taxon>eudicotyledons</taxon>
        <taxon>Gunneridae</taxon>
        <taxon>Pentapetalae</taxon>
        <taxon>rosids</taxon>
        <taxon>malvids</taxon>
        <taxon>Malvales</taxon>
        <taxon>Malvaceae</taxon>
        <taxon>Malvoideae</taxon>
        <taxon>Gossypium</taxon>
    </lineage>
</organism>
<dbReference type="AlphaFoldDB" id="A0A9D3VGL0"/>
<accession>A0A9D3VGL0</accession>
<name>A0A9D3VGL0_9ROSI</name>
<dbReference type="EMBL" id="JAIQCV010000007">
    <property type="protein sequence ID" value="KAH1082740.1"/>
    <property type="molecule type" value="Genomic_DNA"/>
</dbReference>
<dbReference type="Pfam" id="PF20167">
    <property type="entry name" value="Transposase_32"/>
    <property type="match status" value="1"/>
</dbReference>
<evidence type="ECO:0000259" key="1">
    <source>
        <dbReference type="Pfam" id="PF20167"/>
    </source>
</evidence>
<protein>
    <recommendedName>
        <fullName evidence="1">Putative plant transposon protein domain-containing protein</fullName>
    </recommendedName>
</protein>
<dbReference type="Proteomes" id="UP000828251">
    <property type="component" value="Unassembled WGS sequence"/>
</dbReference>
<feature type="domain" description="Putative plant transposon protein" evidence="1">
    <location>
        <begin position="1"/>
        <end position="62"/>
    </location>
</feature>
<reference evidence="2 3" key="1">
    <citation type="journal article" date="2021" name="Plant Biotechnol. J.">
        <title>Multi-omics assisted identification of the key and species-specific regulatory components of drought-tolerant mechanisms in Gossypium stocksii.</title>
        <authorList>
            <person name="Yu D."/>
            <person name="Ke L."/>
            <person name="Zhang D."/>
            <person name="Wu Y."/>
            <person name="Sun Y."/>
            <person name="Mei J."/>
            <person name="Sun J."/>
            <person name="Sun Y."/>
        </authorList>
    </citation>
    <scope>NUCLEOTIDE SEQUENCE [LARGE SCALE GENOMIC DNA]</scope>
    <source>
        <strain evidence="3">cv. E1</strain>
        <tissue evidence="2">Leaf</tissue>
    </source>
</reference>